<sequence>MPAPTTPFQPYAAVHKQTNGPGDARPTSLQIIEDSNLVNKLRSKTILITGCSAGIGVDTARALYETGAQLLLTARDVPKLTKIIDDIVANATHNKSGPRPEAIEIHLDSLASVRQGAVSIKANSGGKLNILIANAGVMAAPLGKTADGFESQIGTNHFAHFLLFQLLKPSLLQTAKDSGTLSRVITVSSSGHRMSSVRFDDMSWDKDPSSYNKWLGYGQSKTANVWMANAIHRRYADKGLIGLSLHPGAILTTDLKRHMVPEDYAPFGDMALFEKMSKSASQGAATTVWAAVSPHFDDIANGGRYLDDVGESGPVPEGAGVGDGGYAGWAYEAEGEERLWGVSCRAVGVEDERSS</sequence>
<dbReference type="Pfam" id="PF00106">
    <property type="entry name" value="adh_short"/>
    <property type="match status" value="1"/>
</dbReference>
<dbReference type="PANTHER" id="PTHR24320">
    <property type="entry name" value="RETINOL DEHYDROGENASE"/>
    <property type="match status" value="1"/>
</dbReference>
<proteinExistence type="inferred from homology"/>
<comment type="similarity">
    <text evidence="1">Belongs to the short-chain dehydrogenases/reductases (SDR) family.</text>
</comment>
<comment type="caution">
    <text evidence="4">The sequence shown here is derived from an EMBL/GenBank/DDBJ whole genome shotgun (WGS) entry which is preliminary data.</text>
</comment>
<dbReference type="AlphaFoldDB" id="A0AAN6G1C6"/>
<protein>
    <recommendedName>
        <fullName evidence="6">Oxidoreductase</fullName>
    </recommendedName>
</protein>
<dbReference type="PANTHER" id="PTHR24320:SF272">
    <property type="entry name" value="NAD(P)-BINDING ROSSMANN-FOLD SUPERFAMILY PROTEIN"/>
    <property type="match status" value="1"/>
</dbReference>
<evidence type="ECO:0000256" key="1">
    <source>
        <dbReference type="ARBA" id="ARBA00006484"/>
    </source>
</evidence>
<dbReference type="PRINTS" id="PR00081">
    <property type="entry name" value="GDHRDH"/>
</dbReference>
<keyword evidence="2" id="KW-0560">Oxidoreductase</keyword>
<evidence type="ECO:0000256" key="2">
    <source>
        <dbReference type="ARBA" id="ARBA00023002"/>
    </source>
</evidence>
<dbReference type="Proteomes" id="UP001168146">
    <property type="component" value="Unassembled WGS sequence"/>
</dbReference>
<dbReference type="EMBL" id="JASUXU010000003">
    <property type="protein sequence ID" value="KAK0327168.1"/>
    <property type="molecule type" value="Genomic_DNA"/>
</dbReference>
<dbReference type="InterPro" id="IPR036291">
    <property type="entry name" value="NAD(P)-bd_dom_sf"/>
</dbReference>
<dbReference type="SUPFAM" id="SSF51735">
    <property type="entry name" value="NAD(P)-binding Rossmann-fold domains"/>
    <property type="match status" value="1"/>
</dbReference>
<evidence type="ECO:0000313" key="4">
    <source>
        <dbReference type="EMBL" id="KAK0327168.1"/>
    </source>
</evidence>
<reference evidence="4" key="1">
    <citation type="submission" date="2021-12" db="EMBL/GenBank/DDBJ databases">
        <title>Black yeast isolated from Biological Soil Crust.</title>
        <authorList>
            <person name="Kurbessoian T."/>
        </authorList>
    </citation>
    <scope>NUCLEOTIDE SEQUENCE</scope>
    <source>
        <strain evidence="4">CCFEE 5208</strain>
    </source>
</reference>
<dbReference type="InterPro" id="IPR002347">
    <property type="entry name" value="SDR_fam"/>
</dbReference>
<organism evidence="4 5">
    <name type="scientific">Friedmanniomyces endolithicus</name>
    <dbReference type="NCBI Taxonomy" id="329885"/>
    <lineage>
        <taxon>Eukaryota</taxon>
        <taxon>Fungi</taxon>
        <taxon>Dikarya</taxon>
        <taxon>Ascomycota</taxon>
        <taxon>Pezizomycotina</taxon>
        <taxon>Dothideomycetes</taxon>
        <taxon>Dothideomycetidae</taxon>
        <taxon>Mycosphaerellales</taxon>
        <taxon>Teratosphaeriaceae</taxon>
        <taxon>Friedmanniomyces</taxon>
    </lineage>
</organism>
<accession>A0AAN6G1C6</accession>
<evidence type="ECO:0008006" key="6">
    <source>
        <dbReference type="Google" id="ProtNLM"/>
    </source>
</evidence>
<dbReference type="Gene3D" id="3.40.50.720">
    <property type="entry name" value="NAD(P)-binding Rossmann-like Domain"/>
    <property type="match status" value="1"/>
</dbReference>
<dbReference type="GO" id="GO:0016491">
    <property type="term" value="F:oxidoreductase activity"/>
    <property type="evidence" value="ECO:0007669"/>
    <property type="project" value="UniProtKB-KW"/>
</dbReference>
<evidence type="ECO:0000256" key="3">
    <source>
        <dbReference type="SAM" id="MobiDB-lite"/>
    </source>
</evidence>
<gene>
    <name evidence="4" type="ORF">LTR82_001930</name>
</gene>
<name>A0AAN6G1C6_9PEZI</name>
<feature type="region of interest" description="Disordered" evidence="3">
    <location>
        <begin position="1"/>
        <end position="25"/>
    </location>
</feature>
<evidence type="ECO:0000313" key="5">
    <source>
        <dbReference type="Proteomes" id="UP001168146"/>
    </source>
</evidence>